<dbReference type="SUPFAM" id="SSF53756">
    <property type="entry name" value="UDP-Glycosyltransferase/glycogen phosphorylase"/>
    <property type="match status" value="1"/>
</dbReference>
<proteinExistence type="predicted"/>
<reference evidence="1 2" key="1">
    <citation type="journal article" date="2019" name="Syst. Appl. Microbiol.">
        <title>Polyphasic characterization of two novel Lactobacillus spp. isolated from blown salami packages: Description of Lactobacillus halodurans sp. nov. and Lactobacillus salsicarnum sp. nov.</title>
        <authorList>
            <person name="Schuster J.A."/>
            <person name="Klingl A."/>
            <person name="Vogel R.F."/>
            <person name="Ehrmann M.A."/>
        </authorList>
    </citation>
    <scope>NUCLEOTIDE SEQUENCE [LARGE SCALE GENOMIC DNA]</scope>
    <source>
        <strain evidence="1 2">TMW 1.1920</strain>
    </source>
</reference>
<keyword evidence="1" id="KW-0808">Transferase</keyword>
<accession>A0A5P0ZVK0</accession>
<sequence>MYFKKTCFVTNIIGNNDVVKDNVNGYLFSDCSQFIRKEKKKKDLSEEALLTIEKRFSKKQMIRKYINIYSK</sequence>
<protein>
    <submittedName>
        <fullName evidence="1">Glycosyltransferase family 4 protein</fullName>
    </submittedName>
</protein>
<comment type="caution">
    <text evidence="1">The sequence shown here is derived from an EMBL/GenBank/DDBJ whole genome shotgun (WGS) entry which is preliminary data.</text>
</comment>
<dbReference type="Gene3D" id="3.40.50.2000">
    <property type="entry name" value="Glycogen Phosphorylase B"/>
    <property type="match status" value="2"/>
</dbReference>
<dbReference type="GO" id="GO:0016740">
    <property type="term" value="F:transferase activity"/>
    <property type="evidence" value="ECO:0007669"/>
    <property type="project" value="UniProtKB-KW"/>
</dbReference>
<dbReference type="Proteomes" id="UP000371423">
    <property type="component" value="Unassembled WGS sequence"/>
</dbReference>
<dbReference type="EMBL" id="VDFO01000012">
    <property type="protein sequence ID" value="MQS97106.1"/>
    <property type="molecule type" value="Genomic_DNA"/>
</dbReference>
<evidence type="ECO:0000313" key="1">
    <source>
        <dbReference type="EMBL" id="MQS97106.1"/>
    </source>
</evidence>
<keyword evidence="2" id="KW-1185">Reference proteome</keyword>
<name>A0A5P0ZVK0_9LACO</name>
<organism evidence="1 2">
    <name type="scientific">Companilactobacillus halodurans</name>
    <dbReference type="NCBI Taxonomy" id="2584183"/>
    <lineage>
        <taxon>Bacteria</taxon>
        <taxon>Bacillati</taxon>
        <taxon>Bacillota</taxon>
        <taxon>Bacilli</taxon>
        <taxon>Lactobacillales</taxon>
        <taxon>Lactobacillaceae</taxon>
        <taxon>Companilactobacillus</taxon>
    </lineage>
</organism>
<evidence type="ECO:0000313" key="2">
    <source>
        <dbReference type="Proteomes" id="UP000371423"/>
    </source>
</evidence>
<gene>
    <name evidence="1" type="ORF">FHL05_04290</name>
</gene>
<dbReference type="AlphaFoldDB" id="A0A5P0ZVK0"/>